<sequence>MRISATDPKRRHRGPTRPALPRPAAGSAGSAGQGRDSVNNDTAPADQSTCGVGTSTCNVLGNTPCCIANTIFITPATPAAADVWPMLDLIDPNHSGSLRPCP</sequence>
<accession>A0A7G1IFF9</accession>
<evidence type="ECO:0008006" key="4">
    <source>
        <dbReference type="Google" id="ProtNLM"/>
    </source>
</evidence>
<evidence type="ECO:0000256" key="1">
    <source>
        <dbReference type="SAM" id="MobiDB-lite"/>
    </source>
</evidence>
<evidence type="ECO:0000313" key="3">
    <source>
        <dbReference type="Proteomes" id="UP000516380"/>
    </source>
</evidence>
<reference evidence="2 3" key="1">
    <citation type="submission" date="2020-07" db="EMBL/GenBank/DDBJ databases">
        <title>Mycobacterium kansasii (former subtype) with zoonotic potential isolated from diseased indoor pet cat, Japan.</title>
        <authorList>
            <person name="Fukano H."/>
            <person name="Terazono T."/>
            <person name="Hoshino Y."/>
        </authorList>
    </citation>
    <scope>NUCLEOTIDE SEQUENCE [LARGE SCALE GENOMIC DNA]</scope>
    <source>
        <strain evidence="2 3">Kuro-I</strain>
    </source>
</reference>
<proteinExistence type="predicted"/>
<keyword evidence="3" id="KW-1185">Reference proteome</keyword>
<gene>
    <name evidence="2" type="ORF">NIIDMKKI_38680</name>
</gene>
<dbReference type="AlphaFoldDB" id="A0A7G1IFF9"/>
<protein>
    <recommendedName>
        <fullName evidence="4">Hydrophobin</fullName>
    </recommendedName>
</protein>
<feature type="region of interest" description="Disordered" evidence="1">
    <location>
        <begin position="1"/>
        <end position="53"/>
    </location>
</feature>
<dbReference type="EMBL" id="AP023343">
    <property type="protein sequence ID" value="BCI88662.1"/>
    <property type="molecule type" value="Genomic_DNA"/>
</dbReference>
<organism evidence="2 3">
    <name type="scientific">Mycobacterium kansasii</name>
    <dbReference type="NCBI Taxonomy" id="1768"/>
    <lineage>
        <taxon>Bacteria</taxon>
        <taxon>Bacillati</taxon>
        <taxon>Actinomycetota</taxon>
        <taxon>Actinomycetes</taxon>
        <taxon>Mycobacteriales</taxon>
        <taxon>Mycobacteriaceae</taxon>
        <taxon>Mycobacterium</taxon>
    </lineage>
</organism>
<evidence type="ECO:0000313" key="2">
    <source>
        <dbReference type="EMBL" id="BCI88662.1"/>
    </source>
</evidence>
<dbReference type="Proteomes" id="UP000516380">
    <property type="component" value="Chromosome"/>
</dbReference>
<feature type="compositionally biased region" description="Low complexity" evidence="1">
    <location>
        <begin position="17"/>
        <end position="37"/>
    </location>
</feature>
<name>A0A7G1IFF9_MYCKA</name>
<feature type="compositionally biased region" description="Polar residues" evidence="1">
    <location>
        <begin position="39"/>
        <end position="53"/>
    </location>
</feature>